<evidence type="ECO:0000256" key="2">
    <source>
        <dbReference type="ARBA" id="ARBA00023125"/>
    </source>
</evidence>
<name>A0A402BJP3_9CHLR</name>
<evidence type="ECO:0000256" key="4">
    <source>
        <dbReference type="PROSITE-ProRule" id="PRU00335"/>
    </source>
</evidence>
<dbReference type="Pfam" id="PF00440">
    <property type="entry name" value="TetR_N"/>
    <property type="match status" value="1"/>
</dbReference>
<gene>
    <name evidence="6" type="ORF">KDA_70520</name>
</gene>
<dbReference type="AlphaFoldDB" id="A0A402BJP3"/>
<dbReference type="PANTHER" id="PTHR47506">
    <property type="entry name" value="TRANSCRIPTIONAL REGULATORY PROTEIN"/>
    <property type="match status" value="1"/>
</dbReference>
<dbReference type="InterPro" id="IPR009057">
    <property type="entry name" value="Homeodomain-like_sf"/>
</dbReference>
<dbReference type="SUPFAM" id="SSF46689">
    <property type="entry name" value="Homeodomain-like"/>
    <property type="match status" value="1"/>
</dbReference>
<keyword evidence="3" id="KW-0804">Transcription</keyword>
<keyword evidence="2 4" id="KW-0238">DNA-binding</keyword>
<accession>A0A402BJP3</accession>
<evidence type="ECO:0000313" key="7">
    <source>
        <dbReference type="Proteomes" id="UP000287171"/>
    </source>
</evidence>
<dbReference type="PRINTS" id="PR00455">
    <property type="entry name" value="HTHTETR"/>
</dbReference>
<dbReference type="PANTHER" id="PTHR47506:SF1">
    <property type="entry name" value="HTH-TYPE TRANSCRIPTIONAL REGULATOR YJDC"/>
    <property type="match status" value="1"/>
</dbReference>
<evidence type="ECO:0000256" key="1">
    <source>
        <dbReference type="ARBA" id="ARBA00023015"/>
    </source>
</evidence>
<evidence type="ECO:0000259" key="5">
    <source>
        <dbReference type="PROSITE" id="PS50977"/>
    </source>
</evidence>
<reference evidence="7" key="1">
    <citation type="submission" date="2018-12" db="EMBL/GenBank/DDBJ databases">
        <title>Tengunoibacter tsumagoiensis gen. nov., sp. nov., Dictyobacter kobayashii sp. nov., D. alpinus sp. nov., and D. joshuensis sp. nov. and description of Dictyobacteraceae fam. nov. within the order Ktedonobacterales isolated from Tengu-no-mugimeshi.</title>
        <authorList>
            <person name="Wang C.M."/>
            <person name="Zheng Y."/>
            <person name="Sakai Y."/>
            <person name="Toyoda A."/>
            <person name="Minakuchi Y."/>
            <person name="Abe K."/>
            <person name="Yokota A."/>
            <person name="Yabe S."/>
        </authorList>
    </citation>
    <scope>NUCLEOTIDE SEQUENCE [LARGE SCALE GENOMIC DNA]</scope>
    <source>
        <strain evidence="7">Uno16</strain>
    </source>
</reference>
<dbReference type="RefSeq" id="WP_161982662.1">
    <property type="nucleotide sequence ID" value="NZ_BIFT01000002.1"/>
</dbReference>
<dbReference type="Gene3D" id="1.10.357.10">
    <property type="entry name" value="Tetracycline Repressor, domain 2"/>
    <property type="match status" value="1"/>
</dbReference>
<dbReference type="EMBL" id="BIFT01000002">
    <property type="protein sequence ID" value="GCE31568.1"/>
    <property type="molecule type" value="Genomic_DNA"/>
</dbReference>
<sequence length="187" mass="20936">MTQSKEEQVLNAARKIFMRYGFKRATMSDLAEAAQMSRPALYLIFSSKEEVFQALITQIFSELLHDVRKEVSTHEEVADQLTSAFEVWCVRPFEMIQASPDARDILESGYAFATEITMGAFAEFETILSDILRPLMSDQANLSLSPEQLAHILNTATQGFKESASSAMQIRQLIKGLITIVLAGLNH</sequence>
<dbReference type="PROSITE" id="PS50977">
    <property type="entry name" value="HTH_TETR_2"/>
    <property type="match status" value="1"/>
</dbReference>
<comment type="caution">
    <text evidence="6">The sequence shown here is derived from an EMBL/GenBank/DDBJ whole genome shotgun (WGS) entry which is preliminary data.</text>
</comment>
<evidence type="ECO:0000313" key="6">
    <source>
        <dbReference type="EMBL" id="GCE31568.1"/>
    </source>
</evidence>
<dbReference type="GO" id="GO:0003677">
    <property type="term" value="F:DNA binding"/>
    <property type="evidence" value="ECO:0007669"/>
    <property type="project" value="UniProtKB-UniRule"/>
</dbReference>
<keyword evidence="1" id="KW-0805">Transcription regulation</keyword>
<proteinExistence type="predicted"/>
<evidence type="ECO:0000256" key="3">
    <source>
        <dbReference type="ARBA" id="ARBA00023163"/>
    </source>
</evidence>
<dbReference type="InterPro" id="IPR001647">
    <property type="entry name" value="HTH_TetR"/>
</dbReference>
<organism evidence="6 7">
    <name type="scientific">Dictyobacter alpinus</name>
    <dbReference type="NCBI Taxonomy" id="2014873"/>
    <lineage>
        <taxon>Bacteria</taxon>
        <taxon>Bacillati</taxon>
        <taxon>Chloroflexota</taxon>
        <taxon>Ktedonobacteria</taxon>
        <taxon>Ktedonobacterales</taxon>
        <taxon>Dictyobacteraceae</taxon>
        <taxon>Dictyobacter</taxon>
    </lineage>
</organism>
<protein>
    <submittedName>
        <fullName evidence="6">TetR family transcriptional regulator</fullName>
    </submittedName>
</protein>
<keyword evidence="7" id="KW-1185">Reference proteome</keyword>
<feature type="DNA-binding region" description="H-T-H motif" evidence="4">
    <location>
        <begin position="26"/>
        <end position="45"/>
    </location>
</feature>
<feature type="domain" description="HTH tetR-type" evidence="5">
    <location>
        <begin position="3"/>
        <end position="63"/>
    </location>
</feature>
<dbReference type="Proteomes" id="UP000287171">
    <property type="component" value="Unassembled WGS sequence"/>
</dbReference>